<evidence type="ECO:0000313" key="2">
    <source>
        <dbReference type="EMBL" id="KAK3003861.1"/>
    </source>
</evidence>
<evidence type="ECO:0000259" key="1">
    <source>
        <dbReference type="PROSITE" id="PS50006"/>
    </source>
</evidence>
<comment type="caution">
    <text evidence="2">The sequence shown here is derived from an EMBL/GenBank/DDBJ whole genome shotgun (WGS) entry which is preliminary data.</text>
</comment>
<dbReference type="AlphaFoldDB" id="A0AA88V8E3"/>
<organism evidence="2 3">
    <name type="scientific">Escallonia herrerae</name>
    <dbReference type="NCBI Taxonomy" id="1293975"/>
    <lineage>
        <taxon>Eukaryota</taxon>
        <taxon>Viridiplantae</taxon>
        <taxon>Streptophyta</taxon>
        <taxon>Embryophyta</taxon>
        <taxon>Tracheophyta</taxon>
        <taxon>Spermatophyta</taxon>
        <taxon>Magnoliopsida</taxon>
        <taxon>eudicotyledons</taxon>
        <taxon>Gunneridae</taxon>
        <taxon>Pentapetalae</taxon>
        <taxon>asterids</taxon>
        <taxon>campanulids</taxon>
        <taxon>Escalloniales</taxon>
        <taxon>Escalloniaceae</taxon>
        <taxon>Escallonia</taxon>
    </lineage>
</organism>
<name>A0AA88V8E3_9ASTE</name>
<gene>
    <name evidence="2" type="ORF">RJ639_019498</name>
</gene>
<keyword evidence="3" id="KW-1185">Reference proteome</keyword>
<evidence type="ECO:0000313" key="3">
    <source>
        <dbReference type="Proteomes" id="UP001188597"/>
    </source>
</evidence>
<dbReference type="PROSITE" id="PS50006">
    <property type="entry name" value="FHA_DOMAIN"/>
    <property type="match status" value="1"/>
</dbReference>
<proteinExistence type="predicted"/>
<accession>A0AA88V8E3</accession>
<reference evidence="2" key="1">
    <citation type="submission" date="2022-12" db="EMBL/GenBank/DDBJ databases">
        <title>Draft genome assemblies for two species of Escallonia (Escalloniales).</title>
        <authorList>
            <person name="Chanderbali A."/>
            <person name="Dervinis C."/>
            <person name="Anghel I."/>
            <person name="Soltis D."/>
            <person name="Soltis P."/>
            <person name="Zapata F."/>
        </authorList>
    </citation>
    <scope>NUCLEOTIDE SEQUENCE</scope>
    <source>
        <strain evidence="2">UCBG64.0493</strain>
        <tissue evidence="2">Leaf</tissue>
    </source>
</reference>
<dbReference type="InterPro" id="IPR000253">
    <property type="entry name" value="FHA_dom"/>
</dbReference>
<dbReference type="EMBL" id="JAVXUP010002351">
    <property type="protein sequence ID" value="KAK3003861.1"/>
    <property type="molecule type" value="Genomic_DNA"/>
</dbReference>
<protein>
    <recommendedName>
        <fullName evidence="1">FHA domain-containing protein</fullName>
    </recommendedName>
</protein>
<dbReference type="Proteomes" id="UP001188597">
    <property type="component" value="Unassembled WGS sequence"/>
</dbReference>
<feature type="domain" description="FHA" evidence="1">
    <location>
        <begin position="1"/>
        <end position="59"/>
    </location>
</feature>
<sequence length="167" mass="19010">MMKLYVQVDVAVNTLWKPLLCSSKFVSRWHAFFNYGSIRKILEPSAKQRHGRFINQLHIGNLLNNSSSDFHPTDGNVCKTYCFTTKEPLPFQSALQSLQILSSFFCSFVLLLRHLRECAHDCWHAPKANRMSNAILPFPTGYFQRADSSSTEAIVLGAEKLKQRSLG</sequence>